<dbReference type="Pfam" id="PF00005">
    <property type="entry name" value="ABC_tran"/>
    <property type="match status" value="1"/>
</dbReference>
<keyword evidence="1" id="KW-0813">Transport</keyword>
<dbReference type="RefSeq" id="WP_317835164.1">
    <property type="nucleotide sequence ID" value="NZ_CP136920.1"/>
</dbReference>
<gene>
    <name evidence="7" type="ORF">RZN69_06010</name>
</gene>
<dbReference type="InterPro" id="IPR003593">
    <property type="entry name" value="AAA+_ATPase"/>
</dbReference>
<dbReference type="PROSITE" id="PS00211">
    <property type="entry name" value="ABC_TRANSPORTER_1"/>
    <property type="match status" value="1"/>
</dbReference>
<organism evidence="7 8">
    <name type="scientific">Rubellicoccus peritrichatus</name>
    <dbReference type="NCBI Taxonomy" id="3080537"/>
    <lineage>
        <taxon>Bacteria</taxon>
        <taxon>Pseudomonadati</taxon>
        <taxon>Verrucomicrobiota</taxon>
        <taxon>Opitutia</taxon>
        <taxon>Puniceicoccales</taxon>
        <taxon>Cerasicoccaceae</taxon>
        <taxon>Rubellicoccus</taxon>
    </lineage>
</organism>
<dbReference type="PANTHER" id="PTHR42794">
    <property type="entry name" value="HEMIN IMPORT ATP-BINDING PROTEIN HMUV"/>
    <property type="match status" value="1"/>
</dbReference>
<evidence type="ECO:0000256" key="3">
    <source>
        <dbReference type="ARBA" id="ARBA00022840"/>
    </source>
</evidence>
<accession>A0AAQ3LDW3</accession>
<evidence type="ECO:0000256" key="1">
    <source>
        <dbReference type="ARBA" id="ARBA00022448"/>
    </source>
</evidence>
<dbReference type="SMART" id="SM00382">
    <property type="entry name" value="AAA"/>
    <property type="match status" value="1"/>
</dbReference>
<dbReference type="KEGG" id="puo:RZN69_06010"/>
<keyword evidence="3 7" id="KW-0067">ATP-binding</keyword>
<protein>
    <submittedName>
        <fullName evidence="7">Heme ABC transporter ATP-binding protein</fullName>
    </submittedName>
</protein>
<evidence type="ECO:0000259" key="6">
    <source>
        <dbReference type="PROSITE" id="PS50893"/>
    </source>
</evidence>
<feature type="domain" description="ABC transporter" evidence="6">
    <location>
        <begin position="2"/>
        <end position="243"/>
    </location>
</feature>
<name>A0AAQ3LDW3_9BACT</name>
<evidence type="ECO:0000256" key="2">
    <source>
        <dbReference type="ARBA" id="ARBA00022741"/>
    </source>
</evidence>
<evidence type="ECO:0000256" key="4">
    <source>
        <dbReference type="ARBA" id="ARBA00022967"/>
    </source>
</evidence>
<dbReference type="NCBIfam" id="NF010068">
    <property type="entry name" value="PRK13548.1"/>
    <property type="match status" value="1"/>
</dbReference>
<sequence length="264" mass="28513">MIAAKNISYAYGTKQVLDDVSLSIEAGTITAIIGPNGAGKSTLLNIMTGAIEASSGSILLDEKSLKSFGAADLACRRAVLPQSSKLGFNFTVREVVEMGRMPHLDRHEKDSGVDIVGLAMEATDISALEERHYLTLSGGERQRVDLARVLAQIWPDKESGSTAYLFLDEPTNNLDISHQHAVLEAGKKMASQGLGVCCVLHDLNLALNYTDCTLLLKQGRVFAQGKTEETMTRKILGEVFGVDVSVIEHEGRKVIATQPQENSI</sequence>
<dbReference type="InterPro" id="IPR003439">
    <property type="entry name" value="ABC_transporter-like_ATP-bd"/>
</dbReference>
<evidence type="ECO:0000256" key="5">
    <source>
        <dbReference type="ARBA" id="ARBA00037066"/>
    </source>
</evidence>
<dbReference type="PROSITE" id="PS50893">
    <property type="entry name" value="ABC_TRANSPORTER_2"/>
    <property type="match status" value="1"/>
</dbReference>
<proteinExistence type="predicted"/>
<dbReference type="AlphaFoldDB" id="A0AAQ3LDW3"/>
<dbReference type="CDD" id="cd03214">
    <property type="entry name" value="ABC_Iron-Siderophores_B12_Hemin"/>
    <property type="match status" value="1"/>
</dbReference>
<dbReference type="Gene3D" id="3.40.50.300">
    <property type="entry name" value="P-loop containing nucleotide triphosphate hydrolases"/>
    <property type="match status" value="1"/>
</dbReference>
<keyword evidence="4" id="KW-1278">Translocase</keyword>
<evidence type="ECO:0000313" key="7">
    <source>
        <dbReference type="EMBL" id="WOO42639.1"/>
    </source>
</evidence>
<dbReference type="FunFam" id="3.40.50.300:FF:000134">
    <property type="entry name" value="Iron-enterobactin ABC transporter ATP-binding protein"/>
    <property type="match status" value="1"/>
</dbReference>
<dbReference type="EMBL" id="CP136920">
    <property type="protein sequence ID" value="WOO42639.1"/>
    <property type="molecule type" value="Genomic_DNA"/>
</dbReference>
<reference evidence="7 8" key="1">
    <citation type="submission" date="2023-10" db="EMBL/GenBank/DDBJ databases">
        <title>Rubellicoccus peritrichatus gen. nov., sp. nov., isolated from an algae of coral reef tank.</title>
        <authorList>
            <person name="Luo J."/>
        </authorList>
    </citation>
    <scope>NUCLEOTIDE SEQUENCE [LARGE SCALE GENOMIC DNA]</scope>
    <source>
        <strain evidence="7 8">CR14</strain>
    </source>
</reference>
<dbReference type="GO" id="GO:0016887">
    <property type="term" value="F:ATP hydrolysis activity"/>
    <property type="evidence" value="ECO:0007669"/>
    <property type="project" value="InterPro"/>
</dbReference>
<keyword evidence="8" id="KW-1185">Reference proteome</keyword>
<dbReference type="SUPFAM" id="SSF52540">
    <property type="entry name" value="P-loop containing nucleoside triphosphate hydrolases"/>
    <property type="match status" value="1"/>
</dbReference>
<dbReference type="InterPro" id="IPR027417">
    <property type="entry name" value="P-loop_NTPase"/>
</dbReference>
<dbReference type="InterPro" id="IPR017871">
    <property type="entry name" value="ABC_transporter-like_CS"/>
</dbReference>
<dbReference type="PANTHER" id="PTHR42794:SF1">
    <property type="entry name" value="HEMIN IMPORT ATP-BINDING PROTEIN HMUV"/>
    <property type="match status" value="1"/>
</dbReference>
<dbReference type="Proteomes" id="UP001304300">
    <property type="component" value="Chromosome"/>
</dbReference>
<evidence type="ECO:0000313" key="8">
    <source>
        <dbReference type="Proteomes" id="UP001304300"/>
    </source>
</evidence>
<keyword evidence="2" id="KW-0547">Nucleotide-binding</keyword>
<dbReference type="GO" id="GO:0005524">
    <property type="term" value="F:ATP binding"/>
    <property type="evidence" value="ECO:0007669"/>
    <property type="project" value="UniProtKB-KW"/>
</dbReference>
<comment type="function">
    <text evidence="5">Part of the ABC transporter complex HmuTUV involved in hemin import. Responsible for energy coupling to the transport system.</text>
</comment>